<evidence type="ECO:0000256" key="1">
    <source>
        <dbReference type="SAM" id="MobiDB-lite"/>
    </source>
</evidence>
<accession>A0ABD3KHH8</accession>
<dbReference type="InterPro" id="IPR018625">
    <property type="entry name" value="Pet100"/>
</dbReference>
<sequence length="128" mass="14582">MNNERLKNSSKQIQNGDKECSFEKISRQQKHHGDKISSIGTSKGILEIAKFGVYVTVPIVLMYVFANNSKNLQKFRGNFVLTFSLNRGSTSSRIRCKWDSLIPPVSKDIKRASKACKKREDRTMILNT</sequence>
<keyword evidence="2" id="KW-0472">Membrane</keyword>
<keyword evidence="4" id="KW-1185">Reference proteome</keyword>
<dbReference type="PANTHER" id="PTHR35700">
    <property type="entry name" value="OS07G0181800 PROTEIN"/>
    <property type="match status" value="1"/>
</dbReference>
<proteinExistence type="predicted"/>
<reference evidence="3 4" key="1">
    <citation type="submission" date="2024-11" db="EMBL/GenBank/DDBJ databases">
        <title>Chromosome-level genome assembly of Eucalyptus globulus Labill. provides insights into its genome evolution.</title>
        <authorList>
            <person name="Li X."/>
        </authorList>
    </citation>
    <scope>NUCLEOTIDE SEQUENCE [LARGE SCALE GENOMIC DNA]</scope>
    <source>
        <strain evidence="3">CL2024</strain>
        <tissue evidence="3">Fresh tender leaves</tissue>
    </source>
</reference>
<dbReference type="AlphaFoldDB" id="A0ABD3KHH8"/>
<protein>
    <recommendedName>
        <fullName evidence="5">Transmembrane protein</fullName>
    </recommendedName>
</protein>
<name>A0ABD3KHH8_EUCGL</name>
<gene>
    <name evidence="3" type="ORF">ACJRO7_020736</name>
</gene>
<comment type="caution">
    <text evidence="3">The sequence shown here is derived from an EMBL/GenBank/DDBJ whole genome shotgun (WGS) entry which is preliminary data.</text>
</comment>
<feature type="region of interest" description="Disordered" evidence="1">
    <location>
        <begin position="1"/>
        <end position="38"/>
    </location>
</feature>
<evidence type="ECO:0000313" key="4">
    <source>
        <dbReference type="Proteomes" id="UP001634007"/>
    </source>
</evidence>
<keyword evidence="2" id="KW-0812">Transmembrane</keyword>
<evidence type="ECO:0000313" key="3">
    <source>
        <dbReference type="EMBL" id="KAL3739369.1"/>
    </source>
</evidence>
<dbReference type="EMBL" id="JBJKBG010000005">
    <property type="protein sequence ID" value="KAL3739369.1"/>
    <property type="molecule type" value="Genomic_DNA"/>
</dbReference>
<evidence type="ECO:0008006" key="5">
    <source>
        <dbReference type="Google" id="ProtNLM"/>
    </source>
</evidence>
<dbReference type="PANTHER" id="PTHR35700:SF3">
    <property type="entry name" value="GENOME ASSEMBLY, CHROMOSOME: A08"/>
    <property type="match status" value="1"/>
</dbReference>
<organism evidence="3 4">
    <name type="scientific">Eucalyptus globulus</name>
    <name type="common">Tasmanian blue gum</name>
    <dbReference type="NCBI Taxonomy" id="34317"/>
    <lineage>
        <taxon>Eukaryota</taxon>
        <taxon>Viridiplantae</taxon>
        <taxon>Streptophyta</taxon>
        <taxon>Embryophyta</taxon>
        <taxon>Tracheophyta</taxon>
        <taxon>Spermatophyta</taxon>
        <taxon>Magnoliopsida</taxon>
        <taxon>eudicotyledons</taxon>
        <taxon>Gunneridae</taxon>
        <taxon>Pentapetalae</taxon>
        <taxon>rosids</taxon>
        <taxon>malvids</taxon>
        <taxon>Myrtales</taxon>
        <taxon>Myrtaceae</taxon>
        <taxon>Myrtoideae</taxon>
        <taxon>Eucalypteae</taxon>
        <taxon>Eucalyptus</taxon>
    </lineage>
</organism>
<keyword evidence="2" id="KW-1133">Transmembrane helix</keyword>
<feature type="compositionally biased region" description="Basic and acidic residues" evidence="1">
    <location>
        <begin position="16"/>
        <end position="26"/>
    </location>
</feature>
<feature type="transmembrane region" description="Helical" evidence="2">
    <location>
        <begin position="48"/>
        <end position="66"/>
    </location>
</feature>
<dbReference type="Proteomes" id="UP001634007">
    <property type="component" value="Unassembled WGS sequence"/>
</dbReference>
<dbReference type="Pfam" id="PF09803">
    <property type="entry name" value="Pet100"/>
    <property type="match status" value="1"/>
</dbReference>
<evidence type="ECO:0000256" key="2">
    <source>
        <dbReference type="SAM" id="Phobius"/>
    </source>
</evidence>